<gene>
    <name evidence="9" type="ORF">PPNO1_LOCUS7624</name>
</gene>
<reference evidence="9" key="1">
    <citation type="submission" date="2022-11" db="EMBL/GenBank/DDBJ databases">
        <authorList>
            <person name="Scott C."/>
            <person name="Bruce N."/>
        </authorList>
    </citation>
    <scope>NUCLEOTIDE SEQUENCE</scope>
</reference>
<dbReference type="GO" id="GO:0060090">
    <property type="term" value="F:molecular adaptor activity"/>
    <property type="evidence" value="ECO:0007669"/>
    <property type="project" value="TreeGrafter"/>
</dbReference>
<accession>A0A9P1H8K7</accession>
<dbReference type="InterPro" id="IPR007240">
    <property type="entry name" value="Atg17"/>
</dbReference>
<keyword evidence="7" id="KW-0175">Coiled coil</keyword>
<comment type="similarity">
    <text evidence="1 6">Belongs to the ATG17 family.</text>
</comment>
<dbReference type="EMBL" id="CALLCH030000017">
    <property type="protein sequence ID" value="CAI4218028.1"/>
    <property type="molecule type" value="Genomic_DNA"/>
</dbReference>
<keyword evidence="5" id="KW-0472">Membrane</keyword>
<dbReference type="GO" id="GO:0000045">
    <property type="term" value="P:autophagosome assembly"/>
    <property type="evidence" value="ECO:0007669"/>
    <property type="project" value="TreeGrafter"/>
</dbReference>
<dbReference type="InterPro" id="IPR045326">
    <property type="entry name" value="ATG17-like_dom"/>
</dbReference>
<name>A0A9P1H8K7_9PEZI</name>
<feature type="domain" description="Autophagy protein ATG17-like" evidence="8">
    <location>
        <begin position="181"/>
        <end position="326"/>
    </location>
</feature>
<dbReference type="AlphaFoldDB" id="A0A9P1H8K7"/>
<dbReference type="Pfam" id="PF04108">
    <property type="entry name" value="ATG17_like"/>
    <property type="match status" value="2"/>
</dbReference>
<evidence type="ECO:0000256" key="5">
    <source>
        <dbReference type="ARBA" id="ARBA00023136"/>
    </source>
</evidence>
<dbReference type="OrthoDB" id="1937984at2759"/>
<evidence type="ECO:0000256" key="7">
    <source>
        <dbReference type="SAM" id="Coils"/>
    </source>
</evidence>
<comment type="subcellular location">
    <subcellularLocation>
        <location evidence="6">Cytoplasm</location>
    </subcellularLocation>
    <subcellularLocation>
        <location evidence="6">Preautophagosomal structure membrane</location>
        <topology evidence="6">Peripheral membrane protein</topology>
    </subcellularLocation>
</comment>
<dbReference type="GO" id="GO:0000422">
    <property type="term" value="P:autophagy of mitochondrion"/>
    <property type="evidence" value="ECO:0007669"/>
    <property type="project" value="TreeGrafter"/>
</dbReference>
<comment type="caution">
    <text evidence="9">The sequence shown here is derived from an EMBL/GenBank/DDBJ whole genome shotgun (WGS) entry which is preliminary data.</text>
</comment>
<dbReference type="GO" id="GO:0034727">
    <property type="term" value="P:piecemeal microautophagy of the nucleus"/>
    <property type="evidence" value="ECO:0007669"/>
    <property type="project" value="TreeGrafter"/>
</dbReference>
<comment type="function">
    <text evidence="6">Autophagy-specific protein that functions in response to autophagy-inducing signals as a scaffold to recruit other ATG proteins to organize preautophagosomal structure (PAS) formation. Modulates the timing and magnitude of the autophagy response, such as the size of the sequestering vesicles. Plays particularly a role in pexophagy and nucleophagy.</text>
</comment>
<keyword evidence="4 6" id="KW-0072">Autophagy</keyword>
<feature type="domain" description="Autophagy protein ATG17-like" evidence="8">
    <location>
        <begin position="19"/>
        <end position="149"/>
    </location>
</feature>
<evidence type="ECO:0000256" key="4">
    <source>
        <dbReference type="ARBA" id="ARBA00023006"/>
    </source>
</evidence>
<evidence type="ECO:0000313" key="10">
    <source>
        <dbReference type="Proteomes" id="UP000838763"/>
    </source>
</evidence>
<feature type="coiled-coil region" evidence="7">
    <location>
        <begin position="197"/>
        <end position="224"/>
    </location>
</feature>
<evidence type="ECO:0000313" key="9">
    <source>
        <dbReference type="EMBL" id="CAI4218028.1"/>
    </source>
</evidence>
<dbReference type="GO" id="GO:0030295">
    <property type="term" value="F:protein kinase activator activity"/>
    <property type="evidence" value="ECO:0007669"/>
    <property type="project" value="TreeGrafter"/>
</dbReference>
<keyword evidence="10" id="KW-1185">Reference proteome</keyword>
<protein>
    <recommendedName>
        <fullName evidence="2 6">Autophagy-related protein 17</fullName>
    </recommendedName>
</protein>
<evidence type="ECO:0000256" key="6">
    <source>
        <dbReference type="RuleBase" id="RU368080"/>
    </source>
</evidence>
<dbReference type="PANTHER" id="PTHR28005">
    <property type="entry name" value="AUTOPHAGY-RELATED PROTEIN 17"/>
    <property type="match status" value="1"/>
</dbReference>
<dbReference type="GO" id="GO:0034045">
    <property type="term" value="C:phagophore assembly site membrane"/>
    <property type="evidence" value="ECO:0007669"/>
    <property type="project" value="UniProtKB-SubCell"/>
</dbReference>
<sequence>MSDVPIETLVEHLLAAKRSLSTMTAVVRANEICTTALHAYEESVVLNAETEYLRRGMANQLSVLARVKRSLNRTYDAGKKEFKQLIRMMDAADARMQATTATLRERIVQPEFREGENDGVQRSLLDFVADERVSEVVKALKASVKELQKGCRSDPAARRAQCLHLGVIAEQESHVSDLEPITSQDRADMVKIVVEDASEVEVVVHEINERLAAMENEFSLLGREANHIRRVYAGTQDAFRVLEDIGGKLVIYGAIFTKLEEMDRLREFYQGYAGAYERLILEVDRRRAVEDRVQAIWRKARESVDRLAQEDLQQRENFMQDIGEYIPTDLWPGMNASMKRWEIRPVAEEGMDPQRSTPALSRSVVEGAKARLGAGLSR</sequence>
<dbReference type="PANTHER" id="PTHR28005:SF1">
    <property type="entry name" value="AUTOPHAGY-RELATED PROTEIN 17"/>
    <property type="match status" value="1"/>
</dbReference>
<evidence type="ECO:0000259" key="8">
    <source>
        <dbReference type="Pfam" id="PF04108"/>
    </source>
</evidence>
<evidence type="ECO:0000256" key="1">
    <source>
        <dbReference type="ARBA" id="ARBA00006259"/>
    </source>
</evidence>
<evidence type="ECO:0000256" key="2">
    <source>
        <dbReference type="ARBA" id="ARBA00013806"/>
    </source>
</evidence>
<dbReference type="GO" id="GO:1990316">
    <property type="term" value="C:Atg1/ULK1 kinase complex"/>
    <property type="evidence" value="ECO:0007669"/>
    <property type="project" value="TreeGrafter"/>
</dbReference>
<organism evidence="9 10">
    <name type="scientific">Parascedosporium putredinis</name>
    <dbReference type="NCBI Taxonomy" id="1442378"/>
    <lineage>
        <taxon>Eukaryota</taxon>
        <taxon>Fungi</taxon>
        <taxon>Dikarya</taxon>
        <taxon>Ascomycota</taxon>
        <taxon>Pezizomycotina</taxon>
        <taxon>Sordariomycetes</taxon>
        <taxon>Hypocreomycetidae</taxon>
        <taxon>Microascales</taxon>
        <taxon>Microascaceae</taxon>
        <taxon>Parascedosporium</taxon>
    </lineage>
</organism>
<dbReference type="Proteomes" id="UP000838763">
    <property type="component" value="Unassembled WGS sequence"/>
</dbReference>
<evidence type="ECO:0000256" key="3">
    <source>
        <dbReference type="ARBA" id="ARBA00022490"/>
    </source>
</evidence>
<proteinExistence type="inferred from homology"/>
<keyword evidence="3 6" id="KW-0963">Cytoplasm</keyword>